<protein>
    <submittedName>
        <fullName evidence="2">Uncharacterized protein</fullName>
    </submittedName>
</protein>
<proteinExistence type="predicted"/>
<dbReference type="EMBL" id="WTPW01000397">
    <property type="protein sequence ID" value="KAF0515320.1"/>
    <property type="molecule type" value="Genomic_DNA"/>
</dbReference>
<feature type="compositionally biased region" description="Polar residues" evidence="1">
    <location>
        <begin position="30"/>
        <end position="44"/>
    </location>
</feature>
<dbReference type="AlphaFoldDB" id="A0A8H4EM93"/>
<reference evidence="2 3" key="1">
    <citation type="journal article" date="2019" name="Environ. Microbiol.">
        <title>At the nexus of three kingdoms: the genome of the mycorrhizal fungus Gigaspora margarita provides insights into plant, endobacterial and fungal interactions.</title>
        <authorList>
            <person name="Venice F."/>
            <person name="Ghignone S."/>
            <person name="Salvioli di Fossalunga A."/>
            <person name="Amselem J."/>
            <person name="Novero M."/>
            <person name="Xianan X."/>
            <person name="Sedzielewska Toro K."/>
            <person name="Morin E."/>
            <person name="Lipzen A."/>
            <person name="Grigoriev I.V."/>
            <person name="Henrissat B."/>
            <person name="Martin F.M."/>
            <person name="Bonfante P."/>
        </authorList>
    </citation>
    <scope>NUCLEOTIDE SEQUENCE [LARGE SCALE GENOMIC DNA]</scope>
    <source>
        <strain evidence="2 3">BEG34</strain>
    </source>
</reference>
<feature type="region of interest" description="Disordered" evidence="1">
    <location>
        <begin position="17"/>
        <end position="52"/>
    </location>
</feature>
<evidence type="ECO:0000313" key="2">
    <source>
        <dbReference type="EMBL" id="KAF0515320.1"/>
    </source>
</evidence>
<sequence length="432" mass="49483">MQVTKLEQIPTLVTISDQNASSIKDKESIIPNSTPKPIHSSTQPQKDESRPEGSLLCNKYLLESPTEPVTSIMSLQQNIVNDDLASSLEFVEMIHKENIASTISHERKKEQGLIQEISTGNSQDDAFLSTQDHVTEILLTQNSNQVSENHVSDITILSVSRSKTLLNLATLYRKACDTEKQAIKANQDEILCWYYYVIEFDNQVKNIMKNEQVGKKKAKGQIYNFIIAQLDTKRNTLPKQTQRAKKIYRIFEKIGLDKVKYIKSYSTNTISKFTNEQIQMIIDHFTKNPTIEFIDNQNNSSDNLPKTDIGEKTLPEIERKLSKEMCNQVINKLTTHFINSPKLDKNNSIYTEGEHQTGSYWVLGSYCPLCRQNHMSLYGKWWLDSQSKNTYYLHCTNLKELGIPLDDVLKAYSGNSKQIQELKTRCFTIPIP</sequence>
<dbReference type="Proteomes" id="UP000439903">
    <property type="component" value="Unassembled WGS sequence"/>
</dbReference>
<comment type="caution">
    <text evidence="2">The sequence shown here is derived from an EMBL/GenBank/DDBJ whole genome shotgun (WGS) entry which is preliminary data.</text>
</comment>
<dbReference type="OrthoDB" id="2441494at2759"/>
<evidence type="ECO:0000313" key="3">
    <source>
        <dbReference type="Proteomes" id="UP000439903"/>
    </source>
</evidence>
<organism evidence="2 3">
    <name type="scientific">Gigaspora margarita</name>
    <dbReference type="NCBI Taxonomy" id="4874"/>
    <lineage>
        <taxon>Eukaryota</taxon>
        <taxon>Fungi</taxon>
        <taxon>Fungi incertae sedis</taxon>
        <taxon>Mucoromycota</taxon>
        <taxon>Glomeromycotina</taxon>
        <taxon>Glomeromycetes</taxon>
        <taxon>Diversisporales</taxon>
        <taxon>Gigasporaceae</taxon>
        <taxon>Gigaspora</taxon>
    </lineage>
</organism>
<accession>A0A8H4EM93</accession>
<keyword evidence="3" id="KW-1185">Reference proteome</keyword>
<evidence type="ECO:0000256" key="1">
    <source>
        <dbReference type="SAM" id="MobiDB-lite"/>
    </source>
</evidence>
<gene>
    <name evidence="2" type="ORF">F8M41_017334</name>
</gene>
<name>A0A8H4EM93_GIGMA</name>